<proteinExistence type="inferred from homology"/>
<dbReference type="AlphaFoldDB" id="D9QMU8"/>
<comment type="subcellular location">
    <subcellularLocation>
        <location evidence="1">Cytoplasm</location>
    </subcellularLocation>
</comment>
<comment type="similarity">
    <text evidence="2 8">Belongs to the zinc-containing alcohol dehydrogenase family. Quinone oxidoreductase subfamily.</text>
</comment>
<dbReference type="GO" id="GO:0005737">
    <property type="term" value="C:cytoplasm"/>
    <property type="evidence" value="ECO:0007669"/>
    <property type="project" value="UniProtKB-SubCell"/>
</dbReference>
<evidence type="ECO:0000256" key="4">
    <source>
        <dbReference type="ARBA" id="ARBA00022490"/>
    </source>
</evidence>
<evidence type="ECO:0000256" key="2">
    <source>
        <dbReference type="ARBA" id="ARBA00010371"/>
    </source>
</evidence>
<evidence type="ECO:0000259" key="9">
    <source>
        <dbReference type="SMART" id="SM00829"/>
    </source>
</evidence>
<evidence type="ECO:0000256" key="7">
    <source>
        <dbReference type="ARBA" id="ARBA00022990"/>
    </source>
</evidence>
<gene>
    <name evidence="10" type="ordered locus">Bresu_2797</name>
</gene>
<dbReference type="InterPro" id="IPR011032">
    <property type="entry name" value="GroES-like_sf"/>
</dbReference>
<dbReference type="InterPro" id="IPR051603">
    <property type="entry name" value="Zinc-ADH_QOR/CCCR"/>
</dbReference>
<dbReference type="EMBL" id="CP002102">
    <property type="protein sequence ID" value="ADL02104.1"/>
    <property type="molecule type" value="Genomic_DNA"/>
</dbReference>
<evidence type="ECO:0000313" key="10">
    <source>
        <dbReference type="EMBL" id="ADL02104.1"/>
    </source>
</evidence>
<dbReference type="GO" id="GO:0016491">
    <property type="term" value="F:oxidoreductase activity"/>
    <property type="evidence" value="ECO:0007669"/>
    <property type="project" value="UniProtKB-KW"/>
</dbReference>
<keyword evidence="8" id="KW-0479">Metal-binding</keyword>
<dbReference type="Proteomes" id="UP000002696">
    <property type="component" value="Chromosome"/>
</dbReference>
<keyword evidence="5" id="KW-0521">NADP</keyword>
<dbReference type="CDD" id="cd08252">
    <property type="entry name" value="AL_MDR"/>
    <property type="match status" value="1"/>
</dbReference>
<name>D9QMU8_BRESC</name>
<dbReference type="Pfam" id="PF00107">
    <property type="entry name" value="ADH_zinc_N"/>
    <property type="match status" value="1"/>
</dbReference>
<dbReference type="GO" id="GO:0008270">
    <property type="term" value="F:zinc ion binding"/>
    <property type="evidence" value="ECO:0007669"/>
    <property type="project" value="InterPro"/>
</dbReference>
<evidence type="ECO:0000256" key="3">
    <source>
        <dbReference type="ARBA" id="ARBA00011881"/>
    </source>
</evidence>
<dbReference type="InterPro" id="IPR036291">
    <property type="entry name" value="NAD(P)-bd_dom_sf"/>
</dbReference>
<dbReference type="SUPFAM" id="SSF51735">
    <property type="entry name" value="NAD(P)-binding Rossmann-fold domains"/>
    <property type="match status" value="1"/>
</dbReference>
<dbReference type="Gene3D" id="3.90.180.10">
    <property type="entry name" value="Medium-chain alcohol dehydrogenases, catalytic domain"/>
    <property type="match status" value="1"/>
</dbReference>
<evidence type="ECO:0000256" key="8">
    <source>
        <dbReference type="RuleBase" id="RU364000"/>
    </source>
</evidence>
<evidence type="ECO:0000256" key="6">
    <source>
        <dbReference type="ARBA" id="ARBA00022884"/>
    </source>
</evidence>
<dbReference type="KEGG" id="bsb:Bresu_2797"/>
<dbReference type="Gene3D" id="3.40.50.720">
    <property type="entry name" value="NAD(P)-binding Rossmann-like Domain"/>
    <property type="match status" value="1"/>
</dbReference>
<feature type="domain" description="Enoyl reductase (ER)" evidence="9">
    <location>
        <begin position="13"/>
        <end position="331"/>
    </location>
</feature>
<protein>
    <recommendedName>
        <fullName evidence="8">Zinc-type alcohol dehydrogenase-like protein</fullName>
    </recommendedName>
</protein>
<dbReference type="SMART" id="SM00829">
    <property type="entry name" value="PKS_ER"/>
    <property type="match status" value="1"/>
</dbReference>
<dbReference type="eggNOG" id="COG0604">
    <property type="taxonomic scope" value="Bacteria"/>
</dbReference>
<dbReference type="InterPro" id="IPR020843">
    <property type="entry name" value="ER"/>
</dbReference>
<dbReference type="PANTHER" id="PTHR44154:SF1">
    <property type="entry name" value="QUINONE OXIDOREDUCTASE"/>
    <property type="match status" value="1"/>
</dbReference>
<dbReference type="OrthoDB" id="9792321at2"/>
<organism evidence="10 11">
    <name type="scientific">Brevundimonas subvibrioides (strain ATCC 15264 / DSM 4735 / LMG 14903 / NBRC 16000 / CB 81)</name>
    <name type="common">Caulobacter subvibrioides</name>
    <dbReference type="NCBI Taxonomy" id="633149"/>
    <lineage>
        <taxon>Bacteria</taxon>
        <taxon>Pseudomonadati</taxon>
        <taxon>Pseudomonadota</taxon>
        <taxon>Alphaproteobacteria</taxon>
        <taxon>Caulobacterales</taxon>
        <taxon>Caulobacteraceae</taxon>
        <taxon>Brevundimonas</taxon>
    </lineage>
</organism>
<dbReference type="RefSeq" id="WP_013270205.1">
    <property type="nucleotide sequence ID" value="NC_014375.1"/>
</dbReference>
<keyword evidence="4" id="KW-0963">Cytoplasm</keyword>
<sequence length="334" mass="35410">MKAIGTPGPLPADDPAALVAFDAPEPVLKPHDLLVSVRAVSVNPVDVKVRGSRQPEAGQPSILGYDAAGIVTATGSDVSLFKVGDEVFYAGQIDRPGSNAERQAVDERIVGRKPERLGFDEAAALPLVSITAWELLFDRMHAGRDEDETLLVVGGAGGVGSVLIQLARAITGLRVVATAARPETQAWCLEMGAHAVIDHSGPIDEALTAAGERAPKYIAALTHTTDHFEALARAVAVQGVIGAIDDFKGLPVELLKPKTAGFVWEFMFARSLHQTPDMIQQHHILTEIARLVEAGQMRSPLTETLGAMTVETLLEGHRRLQSGATIGKVALDAI</sequence>
<dbReference type="InterPro" id="IPR002364">
    <property type="entry name" value="Quin_OxRdtase/zeta-crystal_CS"/>
</dbReference>
<dbReference type="Pfam" id="PF08240">
    <property type="entry name" value="ADH_N"/>
    <property type="match status" value="1"/>
</dbReference>
<evidence type="ECO:0000313" key="11">
    <source>
        <dbReference type="Proteomes" id="UP000002696"/>
    </source>
</evidence>
<dbReference type="STRING" id="633149.Bresu_2797"/>
<dbReference type="GO" id="GO:0003723">
    <property type="term" value="F:RNA binding"/>
    <property type="evidence" value="ECO:0007669"/>
    <property type="project" value="UniProtKB-KW"/>
</dbReference>
<dbReference type="InterPro" id="IPR013149">
    <property type="entry name" value="ADH-like_C"/>
</dbReference>
<dbReference type="PANTHER" id="PTHR44154">
    <property type="entry name" value="QUINONE OXIDOREDUCTASE"/>
    <property type="match status" value="1"/>
</dbReference>
<dbReference type="HOGENOM" id="CLU_026673_3_0_5"/>
<keyword evidence="6" id="KW-0694">RNA-binding</keyword>
<dbReference type="BioCyc" id="BSUB633149:G1GM8-2810-MONOMER"/>
<dbReference type="PROSITE" id="PS01162">
    <property type="entry name" value="QOR_ZETA_CRYSTAL"/>
    <property type="match status" value="1"/>
</dbReference>
<dbReference type="InterPro" id="IPR014182">
    <property type="entry name" value="ADH_Zn_typ-1"/>
</dbReference>
<dbReference type="SUPFAM" id="SSF50129">
    <property type="entry name" value="GroES-like"/>
    <property type="match status" value="1"/>
</dbReference>
<evidence type="ECO:0000256" key="5">
    <source>
        <dbReference type="ARBA" id="ARBA00022857"/>
    </source>
</evidence>
<keyword evidence="11" id="KW-1185">Reference proteome</keyword>
<accession>D9QMU8</accession>
<keyword evidence="7" id="KW-0007">Acetylation</keyword>
<keyword evidence="8" id="KW-0862">Zinc</keyword>
<evidence type="ECO:0000256" key="1">
    <source>
        <dbReference type="ARBA" id="ARBA00004496"/>
    </source>
</evidence>
<dbReference type="InParanoid" id="D9QMU8"/>
<comment type="subunit">
    <text evidence="3">Homotetramer.</text>
</comment>
<reference evidence="11" key="1">
    <citation type="journal article" date="2011" name="J. Bacteriol.">
        <title>Genome sequences of eight morphologically diverse alphaproteobacteria.</title>
        <authorList>
            <consortium name="US DOE Joint Genome Institute"/>
            <person name="Brown P.J."/>
            <person name="Kysela D.T."/>
            <person name="Buechlein A."/>
            <person name="Hemmerich C."/>
            <person name="Brun Y.V."/>
        </authorList>
    </citation>
    <scope>NUCLEOTIDE SEQUENCE [LARGE SCALE GENOMIC DNA]</scope>
    <source>
        <strain evidence="11">ATCC 15264 / DSM 4735 / LMG 14903 / NBRC 16000 / CB 81</strain>
    </source>
</reference>
<dbReference type="NCBIfam" id="TIGR02817">
    <property type="entry name" value="adh_fam_1"/>
    <property type="match status" value="1"/>
</dbReference>
<dbReference type="InterPro" id="IPR013154">
    <property type="entry name" value="ADH-like_N"/>
</dbReference>
<keyword evidence="8" id="KW-0560">Oxidoreductase</keyword>